<keyword evidence="2 6" id="KW-0812">Transmembrane</keyword>
<organism evidence="8 9">
    <name type="scientific">Flavobacterium pokkalii</name>
    <dbReference type="NCBI Taxonomy" id="1940408"/>
    <lineage>
        <taxon>Bacteria</taxon>
        <taxon>Pseudomonadati</taxon>
        <taxon>Bacteroidota</taxon>
        <taxon>Flavobacteriia</taxon>
        <taxon>Flavobacteriales</taxon>
        <taxon>Flavobacteriaceae</taxon>
        <taxon>Flavobacterium</taxon>
    </lineage>
</organism>
<feature type="transmembrane region" description="Helical" evidence="6">
    <location>
        <begin position="236"/>
        <end position="253"/>
    </location>
</feature>
<gene>
    <name evidence="8" type="ORF">B6A10_05985</name>
</gene>
<feature type="transmembrane region" description="Helical" evidence="6">
    <location>
        <begin position="35"/>
        <end position="55"/>
    </location>
</feature>
<keyword evidence="3 6" id="KW-1133">Transmembrane helix</keyword>
<dbReference type="Pfam" id="PF04932">
    <property type="entry name" value="Wzy_C"/>
    <property type="match status" value="1"/>
</dbReference>
<feature type="transmembrane region" description="Helical" evidence="6">
    <location>
        <begin position="426"/>
        <end position="445"/>
    </location>
</feature>
<feature type="transmembrane region" description="Helical" evidence="6">
    <location>
        <begin position="325"/>
        <end position="345"/>
    </location>
</feature>
<evidence type="ECO:0000256" key="3">
    <source>
        <dbReference type="ARBA" id="ARBA00022989"/>
    </source>
</evidence>
<feature type="transmembrane region" description="Helical" evidence="6">
    <location>
        <begin position="67"/>
        <end position="85"/>
    </location>
</feature>
<dbReference type="PANTHER" id="PTHR37422">
    <property type="entry name" value="TEICHURONIC ACID BIOSYNTHESIS PROTEIN TUAE"/>
    <property type="match status" value="1"/>
</dbReference>
<dbReference type="EMBL" id="NASZ01000006">
    <property type="protein sequence ID" value="MBD0724723.1"/>
    <property type="molecule type" value="Genomic_DNA"/>
</dbReference>
<keyword evidence="5" id="KW-0802">TPR repeat</keyword>
<evidence type="ECO:0000256" key="4">
    <source>
        <dbReference type="ARBA" id="ARBA00023136"/>
    </source>
</evidence>
<feature type="transmembrane region" description="Helical" evidence="6">
    <location>
        <begin position="365"/>
        <end position="383"/>
    </location>
</feature>
<dbReference type="SUPFAM" id="SSF48452">
    <property type="entry name" value="TPR-like"/>
    <property type="match status" value="1"/>
</dbReference>
<evidence type="ECO:0000256" key="2">
    <source>
        <dbReference type="ARBA" id="ARBA00022692"/>
    </source>
</evidence>
<dbReference type="PROSITE" id="PS50005">
    <property type="entry name" value="TPR"/>
    <property type="match status" value="1"/>
</dbReference>
<evidence type="ECO:0000256" key="1">
    <source>
        <dbReference type="ARBA" id="ARBA00004141"/>
    </source>
</evidence>
<feature type="transmembrane region" description="Helical" evidence="6">
    <location>
        <begin position="91"/>
        <end position="108"/>
    </location>
</feature>
<dbReference type="Pfam" id="PF13181">
    <property type="entry name" value="TPR_8"/>
    <property type="match status" value="2"/>
</dbReference>
<feature type="transmembrane region" description="Helical" evidence="6">
    <location>
        <begin position="187"/>
        <end position="216"/>
    </location>
</feature>
<dbReference type="InterPro" id="IPR011990">
    <property type="entry name" value="TPR-like_helical_dom_sf"/>
</dbReference>
<dbReference type="InterPro" id="IPR051533">
    <property type="entry name" value="WaaL-like"/>
</dbReference>
<sequence length="633" mass="72396">MTANLYNFITVLILLTVIAIGWINIDFFYSQTSFAFYGFCFSALLFTITPIQYDLAHNKPFRFTKPFLAFALWTLYITTQSVFSFADPHYYFYFLVLGLFFYKTDWIFKDTNFNYSLLLKGIAILSFLESGYCLGQCFGLIPSKDALFTVTGTWTNPNVTAIFLALTTPAFLYLFETSVKKIAQLGFVLLLIALVLLECRAAYIGTSIIIVAYYSLKYNFLNWAKNPKNKLTLRTVLVLGVIFLFTVGSKLYYTKKDSADGRSFIWKVATQLALEKPVTGYGYGNFALAYNRYQSQYIQDGKATPAEMQNVARINMPHNEIVQQLVEGGLIGLALMLFFFTSLLIPFKKQIQSKGISVLDLSKNNLYYLSYAAVLGFIAMSMVNTTLVVSPVMALLLLYAAFLNNSQEPLQWGKKILQFTPTKKQQIGIASLLFISGSCLIYFFANMAIADRKNKIAFDLNKQGQYIQALNILKPLEPVLQYDNNYWDNLGLTYLKTKNYTHALDCFKKASAISTELNYHLGAAACYRNLNQNQEAIIEYQKLVLLKPSKFKFRFDLMKLYIKQKDTTNILQTAQGIIDLKPKIPSAKVEYYKKIARKVVFHFSDPEMKKIVKRKKRFLKNSNPYSFLNKESK</sequence>
<dbReference type="Gene3D" id="1.25.40.10">
    <property type="entry name" value="Tetratricopeptide repeat domain"/>
    <property type="match status" value="2"/>
</dbReference>
<feature type="repeat" description="TPR" evidence="5">
    <location>
        <begin position="484"/>
        <end position="517"/>
    </location>
</feature>
<evidence type="ECO:0000313" key="8">
    <source>
        <dbReference type="EMBL" id="MBD0724723.1"/>
    </source>
</evidence>
<feature type="domain" description="O-antigen ligase-related" evidence="7">
    <location>
        <begin position="186"/>
        <end position="336"/>
    </location>
</feature>
<dbReference type="RefSeq" id="WP_188220110.1">
    <property type="nucleotide sequence ID" value="NZ_NASZ01000006.1"/>
</dbReference>
<dbReference type="Proteomes" id="UP000661715">
    <property type="component" value="Unassembled WGS sequence"/>
</dbReference>
<feature type="transmembrane region" description="Helical" evidence="6">
    <location>
        <begin position="117"/>
        <end position="142"/>
    </location>
</feature>
<accession>A0ABR7UQ16</accession>
<comment type="caution">
    <text evidence="8">The sequence shown here is derived from an EMBL/GenBank/DDBJ whole genome shotgun (WGS) entry which is preliminary data.</text>
</comment>
<evidence type="ECO:0000313" key="9">
    <source>
        <dbReference type="Proteomes" id="UP000661715"/>
    </source>
</evidence>
<reference evidence="8 9" key="1">
    <citation type="journal article" date="2020" name="Microbiol. Res.">
        <title>Flavobacterium pokkalii sp. nov., a novel plant growth promoting native rhizobacteria isolated from pokkali rice grown in coastal saline affected agricultural regions of southern India, Kerala.</title>
        <authorList>
            <person name="Menon R.R."/>
            <person name="Kumari S."/>
            <person name="Viver T."/>
            <person name="Rameshkumar N."/>
        </authorList>
    </citation>
    <scope>NUCLEOTIDE SEQUENCE [LARGE SCALE GENOMIC DNA]</scope>
    <source>
        <strain evidence="8 9">L1I52</strain>
    </source>
</reference>
<keyword evidence="9" id="KW-1185">Reference proteome</keyword>
<evidence type="ECO:0000256" key="6">
    <source>
        <dbReference type="SAM" id="Phobius"/>
    </source>
</evidence>
<feature type="transmembrane region" description="Helical" evidence="6">
    <location>
        <begin position="5"/>
        <end position="23"/>
    </location>
</feature>
<name>A0ABR7UQ16_9FLAO</name>
<dbReference type="InterPro" id="IPR019734">
    <property type="entry name" value="TPR_rpt"/>
</dbReference>
<dbReference type="InterPro" id="IPR007016">
    <property type="entry name" value="O-antigen_ligase-rel_domated"/>
</dbReference>
<feature type="transmembrane region" description="Helical" evidence="6">
    <location>
        <begin position="154"/>
        <end position="175"/>
    </location>
</feature>
<evidence type="ECO:0000259" key="7">
    <source>
        <dbReference type="Pfam" id="PF04932"/>
    </source>
</evidence>
<dbReference type="SMART" id="SM00028">
    <property type="entry name" value="TPR"/>
    <property type="match status" value="2"/>
</dbReference>
<keyword evidence="4 6" id="KW-0472">Membrane</keyword>
<protein>
    <recommendedName>
        <fullName evidence="7">O-antigen ligase-related domain-containing protein</fullName>
    </recommendedName>
</protein>
<proteinExistence type="predicted"/>
<comment type="subcellular location">
    <subcellularLocation>
        <location evidence="1">Membrane</location>
        <topology evidence="1">Multi-pass membrane protein</topology>
    </subcellularLocation>
</comment>
<evidence type="ECO:0000256" key="5">
    <source>
        <dbReference type="PROSITE-ProRule" id="PRU00339"/>
    </source>
</evidence>
<dbReference type="PANTHER" id="PTHR37422:SF13">
    <property type="entry name" value="LIPOPOLYSACCHARIDE BIOSYNTHESIS PROTEIN PA4999-RELATED"/>
    <property type="match status" value="1"/>
</dbReference>